<organism evidence="1 2">
    <name type="scientific">Sphingomonas gilva</name>
    <dbReference type="NCBI Taxonomy" id="2305907"/>
    <lineage>
        <taxon>Bacteria</taxon>
        <taxon>Pseudomonadati</taxon>
        <taxon>Pseudomonadota</taxon>
        <taxon>Alphaproteobacteria</taxon>
        <taxon>Sphingomonadales</taxon>
        <taxon>Sphingomonadaceae</taxon>
        <taxon>Sphingomonas</taxon>
    </lineage>
</organism>
<name>A0A396RLF4_9SPHN</name>
<evidence type="ECO:0000313" key="1">
    <source>
        <dbReference type="EMBL" id="RHW17167.1"/>
    </source>
</evidence>
<keyword evidence="2" id="KW-1185">Reference proteome</keyword>
<gene>
    <name evidence="1" type="ORF">D1610_11500</name>
</gene>
<sequence>MHDEDIAMDVAVAAAVAVAKASGGTFVGCSASQGDDGRWEAKFSVAVGSRRRPQILHGRLS</sequence>
<dbReference type="RefSeq" id="WP_118864333.1">
    <property type="nucleotide sequence ID" value="NZ_QWLV01000005.1"/>
</dbReference>
<protein>
    <submittedName>
        <fullName evidence="1">Uncharacterized protein</fullName>
    </submittedName>
</protein>
<proteinExistence type="predicted"/>
<reference evidence="1 2" key="1">
    <citation type="submission" date="2018-08" db="EMBL/GenBank/DDBJ databases">
        <title>The multiple taxonomic identification of Sphingomonas gilva.</title>
        <authorList>
            <person name="Zhu D."/>
            <person name="Zheng S."/>
        </authorList>
    </citation>
    <scope>NUCLEOTIDE SEQUENCE [LARGE SCALE GENOMIC DNA]</scope>
    <source>
        <strain evidence="1 2">ZDH117</strain>
    </source>
</reference>
<dbReference type="EMBL" id="QWLV01000005">
    <property type="protein sequence ID" value="RHW17167.1"/>
    <property type="molecule type" value="Genomic_DNA"/>
</dbReference>
<accession>A0A396RLF4</accession>
<dbReference type="AlphaFoldDB" id="A0A396RLF4"/>
<evidence type="ECO:0000313" key="2">
    <source>
        <dbReference type="Proteomes" id="UP000266693"/>
    </source>
</evidence>
<comment type="caution">
    <text evidence="1">The sequence shown here is derived from an EMBL/GenBank/DDBJ whole genome shotgun (WGS) entry which is preliminary data.</text>
</comment>
<dbReference type="Proteomes" id="UP000266693">
    <property type="component" value="Unassembled WGS sequence"/>
</dbReference>